<dbReference type="EMBL" id="JXLB01000055">
    <property type="protein sequence ID" value="OJG76448.1"/>
    <property type="molecule type" value="Genomic_DNA"/>
</dbReference>
<accession>A0A1L8W5V1</accession>
<gene>
    <name evidence="1" type="ORF">RV14_GL001925</name>
</gene>
<keyword evidence="2" id="KW-1185">Reference proteome</keyword>
<evidence type="ECO:0000313" key="1">
    <source>
        <dbReference type="EMBL" id="OJG76448.1"/>
    </source>
</evidence>
<name>A0A1L8W5V1_9ENTE</name>
<reference evidence="1 2" key="1">
    <citation type="submission" date="2014-12" db="EMBL/GenBank/DDBJ databases">
        <title>Draft genome sequences of 29 type strains of Enterococci.</title>
        <authorList>
            <person name="Zhong Z."/>
            <person name="Sun Z."/>
            <person name="Liu W."/>
            <person name="Zhang W."/>
            <person name="Zhang H."/>
        </authorList>
    </citation>
    <scope>NUCLEOTIDE SEQUENCE [LARGE SCALE GENOMIC DNA]</scope>
    <source>
        <strain evidence="1 2">DSM 15687</strain>
    </source>
</reference>
<dbReference type="AlphaFoldDB" id="A0A1L8W5V1"/>
<sequence length="118" mass="13501">MGDNRGGKRMMQTFAKMSRSAWVEKLENDLSVMRLAPNKFKQEILEKEAILSILNAVDDKCPVKISFSDIATIIEGICYGEADEEIFSIQDLLEFLNRNKDSFVVLTDYEEDTTNEKL</sequence>
<dbReference type="Proteomes" id="UP000182152">
    <property type="component" value="Unassembled WGS sequence"/>
</dbReference>
<organism evidence="1 2">
    <name type="scientific">Enterococcus ratti</name>
    <dbReference type="NCBI Taxonomy" id="150033"/>
    <lineage>
        <taxon>Bacteria</taxon>
        <taxon>Bacillati</taxon>
        <taxon>Bacillota</taxon>
        <taxon>Bacilli</taxon>
        <taxon>Lactobacillales</taxon>
        <taxon>Enterococcaceae</taxon>
        <taxon>Enterococcus</taxon>
    </lineage>
</organism>
<proteinExistence type="predicted"/>
<dbReference type="STRING" id="150033.RV14_GL001925"/>
<comment type="caution">
    <text evidence="1">The sequence shown here is derived from an EMBL/GenBank/DDBJ whole genome shotgun (WGS) entry which is preliminary data.</text>
</comment>
<protein>
    <submittedName>
        <fullName evidence="1">Uncharacterized protein</fullName>
    </submittedName>
</protein>
<evidence type="ECO:0000313" key="2">
    <source>
        <dbReference type="Proteomes" id="UP000182152"/>
    </source>
</evidence>